<feature type="transmembrane region" description="Helical" evidence="10">
    <location>
        <begin position="23"/>
        <end position="44"/>
    </location>
</feature>
<feature type="region of interest" description="Disordered" evidence="9">
    <location>
        <begin position="573"/>
        <end position="597"/>
    </location>
</feature>
<evidence type="ECO:0000256" key="10">
    <source>
        <dbReference type="SAM" id="Phobius"/>
    </source>
</evidence>
<dbReference type="InterPro" id="IPR044726">
    <property type="entry name" value="ABCC_6TM_D2"/>
</dbReference>
<feature type="transmembrane region" description="Helical" evidence="10">
    <location>
        <begin position="1045"/>
        <end position="1063"/>
    </location>
</feature>
<dbReference type="PROSITE" id="PS00211">
    <property type="entry name" value="ABC_TRANSPORTER_1"/>
    <property type="match status" value="2"/>
</dbReference>
<dbReference type="GO" id="GO:0140359">
    <property type="term" value="F:ABC-type transporter activity"/>
    <property type="evidence" value="ECO:0007669"/>
    <property type="project" value="InterPro"/>
</dbReference>
<keyword evidence="14" id="KW-1185">Reference proteome</keyword>
<feature type="transmembrane region" description="Helical" evidence="10">
    <location>
        <begin position="214"/>
        <end position="231"/>
    </location>
</feature>
<feature type="domain" description="ABC transporter" evidence="11">
    <location>
        <begin position="1228"/>
        <end position="1490"/>
    </location>
</feature>
<evidence type="ECO:0000259" key="11">
    <source>
        <dbReference type="PROSITE" id="PS50893"/>
    </source>
</evidence>
<gene>
    <name evidence="13" type="primary">ABCC1_2</name>
    <name evidence="13" type="ORF">BG015_006962</name>
</gene>
<dbReference type="Gene3D" id="3.40.50.300">
    <property type="entry name" value="P-loop containing nucleotide triphosphate hydrolases"/>
    <property type="match status" value="2"/>
</dbReference>
<dbReference type="SUPFAM" id="SSF90123">
    <property type="entry name" value="ABC transporter transmembrane region"/>
    <property type="match status" value="2"/>
</dbReference>
<keyword evidence="6" id="KW-0067">ATP-binding</keyword>
<dbReference type="InterPro" id="IPR017871">
    <property type="entry name" value="ABC_transporter-like_CS"/>
</dbReference>
<accession>A0A9P5S1R9</accession>
<reference evidence="13" key="1">
    <citation type="journal article" date="2020" name="Fungal Divers.">
        <title>Resolving the Mortierellaceae phylogeny through synthesis of multi-gene phylogenetics and phylogenomics.</title>
        <authorList>
            <person name="Vandepol N."/>
            <person name="Liber J."/>
            <person name="Desiro A."/>
            <person name="Na H."/>
            <person name="Kennedy M."/>
            <person name="Barry K."/>
            <person name="Grigoriev I.V."/>
            <person name="Miller A.N."/>
            <person name="O'Donnell K."/>
            <person name="Stajich J.E."/>
            <person name="Bonito G."/>
        </authorList>
    </citation>
    <scope>NUCLEOTIDE SEQUENCE</scope>
    <source>
        <strain evidence="13">NRRL 6426</strain>
    </source>
</reference>
<dbReference type="PROSITE" id="PS50929">
    <property type="entry name" value="ABC_TM1F"/>
    <property type="match status" value="2"/>
</dbReference>
<evidence type="ECO:0000256" key="3">
    <source>
        <dbReference type="ARBA" id="ARBA00022692"/>
    </source>
</evidence>
<feature type="transmembrane region" description="Helical" evidence="10">
    <location>
        <begin position="450"/>
        <end position="475"/>
    </location>
</feature>
<proteinExistence type="predicted"/>
<dbReference type="CDD" id="cd03244">
    <property type="entry name" value="ABCC_MRP_domain2"/>
    <property type="match status" value="1"/>
</dbReference>
<keyword evidence="5" id="KW-0547">Nucleotide-binding</keyword>
<feature type="transmembrane region" description="Helical" evidence="10">
    <location>
        <begin position="339"/>
        <end position="364"/>
    </location>
</feature>
<comment type="caution">
    <text evidence="13">The sequence shown here is derived from an EMBL/GenBank/DDBJ whole genome shotgun (WGS) entry which is preliminary data.</text>
</comment>
<dbReference type="InterPro" id="IPR003439">
    <property type="entry name" value="ABC_transporter-like_ATP-bd"/>
</dbReference>
<dbReference type="Gene3D" id="1.20.1560.10">
    <property type="entry name" value="ABC transporter type 1, transmembrane domain"/>
    <property type="match status" value="2"/>
</dbReference>
<dbReference type="FunFam" id="3.40.50.300:FF:000163">
    <property type="entry name" value="Multidrug resistance-associated protein member 4"/>
    <property type="match status" value="1"/>
</dbReference>
<evidence type="ECO:0000313" key="13">
    <source>
        <dbReference type="EMBL" id="KAF9151204.1"/>
    </source>
</evidence>
<evidence type="ECO:0000256" key="2">
    <source>
        <dbReference type="ARBA" id="ARBA00022448"/>
    </source>
</evidence>
<feature type="transmembrane region" description="Helical" evidence="10">
    <location>
        <begin position="268"/>
        <end position="289"/>
    </location>
</feature>
<dbReference type="CDD" id="cd18580">
    <property type="entry name" value="ABC_6TM_ABCC_D2"/>
    <property type="match status" value="1"/>
</dbReference>
<dbReference type="PANTHER" id="PTHR24223:SF443">
    <property type="entry name" value="MULTIDRUG-RESISTANCE LIKE PROTEIN 1, ISOFORM I"/>
    <property type="match status" value="1"/>
</dbReference>
<feature type="transmembrane region" description="Helical" evidence="10">
    <location>
        <begin position="900"/>
        <end position="922"/>
    </location>
</feature>
<feature type="domain" description="ABC transporter" evidence="11">
    <location>
        <begin position="582"/>
        <end position="805"/>
    </location>
</feature>
<evidence type="ECO:0000256" key="6">
    <source>
        <dbReference type="ARBA" id="ARBA00022840"/>
    </source>
</evidence>
<dbReference type="Proteomes" id="UP000748756">
    <property type="component" value="Unassembled WGS sequence"/>
</dbReference>
<dbReference type="EMBL" id="JAAAUQ010000343">
    <property type="protein sequence ID" value="KAF9151204.1"/>
    <property type="molecule type" value="Genomic_DNA"/>
</dbReference>
<dbReference type="FunFam" id="1.20.1560.10:FF:000013">
    <property type="entry name" value="ABC transporter C family member 2"/>
    <property type="match status" value="1"/>
</dbReference>
<organism evidence="13 14">
    <name type="scientific">Linnemannia schmuckeri</name>
    <dbReference type="NCBI Taxonomy" id="64567"/>
    <lineage>
        <taxon>Eukaryota</taxon>
        <taxon>Fungi</taxon>
        <taxon>Fungi incertae sedis</taxon>
        <taxon>Mucoromycota</taxon>
        <taxon>Mortierellomycotina</taxon>
        <taxon>Mortierellomycetes</taxon>
        <taxon>Mortierellales</taxon>
        <taxon>Mortierellaceae</taxon>
        <taxon>Linnemannia</taxon>
    </lineage>
</organism>
<dbReference type="CDD" id="cd03250">
    <property type="entry name" value="ABCC_MRP_domain1"/>
    <property type="match status" value="1"/>
</dbReference>
<dbReference type="SUPFAM" id="SSF52540">
    <property type="entry name" value="P-loop containing nucleoside triphosphate hydrolases"/>
    <property type="match status" value="2"/>
</dbReference>
<dbReference type="GO" id="GO:0000329">
    <property type="term" value="C:fungal-type vacuole membrane"/>
    <property type="evidence" value="ECO:0007669"/>
    <property type="project" value="UniProtKB-ARBA"/>
</dbReference>
<name>A0A9P5S1R9_9FUNG</name>
<dbReference type="InterPro" id="IPR011527">
    <property type="entry name" value="ABC1_TM_dom"/>
</dbReference>
<comment type="subcellular location">
    <subcellularLocation>
        <location evidence="1">Vacuole membrane</location>
        <topology evidence="1">Multi-pass membrane protein</topology>
    </subcellularLocation>
</comment>
<dbReference type="SMART" id="SM00382">
    <property type="entry name" value="AAA"/>
    <property type="match status" value="2"/>
</dbReference>
<evidence type="ECO:0000313" key="14">
    <source>
        <dbReference type="Proteomes" id="UP000748756"/>
    </source>
</evidence>
<feature type="region of interest" description="Disordered" evidence="9">
    <location>
        <begin position="1289"/>
        <end position="1309"/>
    </location>
</feature>
<dbReference type="PANTHER" id="PTHR24223">
    <property type="entry name" value="ATP-BINDING CASSETTE SUB-FAMILY C"/>
    <property type="match status" value="1"/>
</dbReference>
<evidence type="ECO:0000256" key="4">
    <source>
        <dbReference type="ARBA" id="ARBA00022737"/>
    </source>
</evidence>
<feature type="domain" description="ABC transmembrane type-1" evidence="12">
    <location>
        <begin position="205"/>
        <end position="518"/>
    </location>
</feature>
<dbReference type="InterPro" id="IPR044746">
    <property type="entry name" value="ABCC_6TM_D1"/>
</dbReference>
<sequence>MAGMISCSILVHLLQQDNGTTPAAVFGYTALAAAWFLAVSLNYYEHIYSIRSSDVIFTFYVLGLSALSIQARTLYLLSNRSHGITFQLGATLCMISTLLVGFIIEAWPRGSTKVQRSSSAPIYDKANLFSRMTYFFFLPIIRLGNTKSLSIKDIDNQLPECLYTSKSQPRLDFYWKANQDSARTKGKEPSLFWAVLRSQLLYVPALLLLRISRVFTNFAIPAILSLLLAYFQDLQEKFSTTPGKTFINNDNGGPKGDDGNGGKMSMTYGLFLVIAMFVMGLANSVLLTVSRQYCIVRGLEIRSALLSMVYRKALRLSPGARQVSTVGSITSHMSVDADYWLEAGIHLTTWVAVPLEIFLGLFLLHRLLGWSAWVGFLAMLTISPLQIWRARIFGKLQRKKNSFIDERLRLTTEVLSAIKIVKLYAWEDAFLKRILDVRNMELGVLRRVGVLYAVMSIVFNSLTLIISLVTLSVYAKWGGPGFTPGTLTPQIVFVSMTLFALLKVPIASLTEATTATVTLTVGTSRIQAFLLQEENDPGSIIREDAFGNSTEGLSVVIEAATFSWTKELSENQDDADETHSLLQESQHGESTESQRPTLQHISLSVKSGSLVAIVGRVGQGKSSLLSALIGEMYKFHGYAKTVGRVAYIPQQSWILNATLRDNILFGLEYDQERYERVIVASGLGPDLAIFPAGDQTEIGERGINLSGGQKQRVSLARAAYSDADIYLLDDPLSAVDAHVDQHLWSELIGPRGLLRNKTRLLVTHGIHHLQEVDQIILLKDGCIAETGHFEDLMAAGQTFCQLISEYAITHRYRDDFDTPSEAESENEETQSQETVDVGTSSDTAAVAGMSKQGGAINAADTNKNVKKNKKAGIIQTENILDGGLTASIFLGYLRAITYKYAILIMLFHVLMQVCYVGTSLWLKYWIEQNEDADQNSRPSLSFFLLVFSGLTLVYVLIGIALSWIAFGVARIRASEYLHRIFMSRLMRLPPAFFDTTPLGRIINRVSSDFASIDDRIPWKLFEAIGHAVSLIASLTVVAFTTPLFLVASPFLALIYYCVQKYYLRASQAVKRICRATQSPIYQHFQETLAGVSTIRAMGLQDRFITANAKRSDLYSNSFIAMAYCIRWMEILVQMVNVVITLLACLWFVLLPQGSVSAATAGLALSFAMSNSQSLIWFARTYSDLYVHMIAVERVQEYMKLKTEAPLLTAPDSEAGRALEHHWPQEGKVEFVSYSTRYREGLDLVLKGISFMVEGGQKIGIVGRTGAGKSSLTLALFRMIEAANSEWARATSSYSNQEPQDQNNDEEDQMNGGKIVIDNIDISTMGLVDLRKNLSIIPQEPVLFAGTVRENLDPFEELEDAVLWEALERSYLHSVIAALPGGLQFQVAQNGENFSVGQRSLICLARALLRKTKILVLDEATSAVDIETDELIQKTIRTEFKERTILTIAHRIKTVMDSDKILVLDHGRVVEYDAPKVLLQDESSLFYKLAKQAGEV</sequence>
<evidence type="ECO:0000256" key="7">
    <source>
        <dbReference type="ARBA" id="ARBA00022989"/>
    </source>
</evidence>
<keyword evidence="2" id="KW-0813">Transport</keyword>
<feature type="compositionally biased region" description="Acidic residues" evidence="9">
    <location>
        <begin position="817"/>
        <end position="830"/>
    </location>
</feature>
<keyword evidence="7 10" id="KW-1133">Transmembrane helix</keyword>
<evidence type="ECO:0000259" key="12">
    <source>
        <dbReference type="PROSITE" id="PS50929"/>
    </source>
</evidence>
<protein>
    <submittedName>
        <fullName evidence="13">Multidrug resistance-associated protein 1</fullName>
    </submittedName>
</protein>
<feature type="transmembrane region" description="Helical" evidence="10">
    <location>
        <begin position="1130"/>
        <end position="1149"/>
    </location>
</feature>
<evidence type="ECO:0000256" key="1">
    <source>
        <dbReference type="ARBA" id="ARBA00004128"/>
    </source>
</evidence>
<evidence type="ECO:0000256" key="8">
    <source>
        <dbReference type="ARBA" id="ARBA00023136"/>
    </source>
</evidence>
<feature type="domain" description="ABC transmembrane type-1" evidence="12">
    <location>
        <begin position="902"/>
        <end position="1184"/>
    </location>
</feature>
<feature type="transmembrane region" description="Helical" evidence="10">
    <location>
        <begin position="370"/>
        <end position="390"/>
    </location>
</feature>
<dbReference type="OrthoDB" id="6500128at2759"/>
<feature type="compositionally biased region" description="Polar residues" evidence="9">
    <location>
        <begin position="1289"/>
        <end position="1301"/>
    </location>
</feature>
<dbReference type="GO" id="GO:0016887">
    <property type="term" value="F:ATP hydrolysis activity"/>
    <property type="evidence" value="ECO:0007669"/>
    <property type="project" value="InterPro"/>
</dbReference>
<feature type="transmembrane region" description="Helical" evidence="10">
    <location>
        <begin position="84"/>
        <end position="107"/>
    </location>
</feature>
<feature type="region of interest" description="Disordered" evidence="9">
    <location>
        <begin position="816"/>
        <end position="838"/>
    </location>
</feature>
<feature type="transmembrane region" description="Helical" evidence="10">
    <location>
        <begin position="942"/>
        <end position="969"/>
    </location>
</feature>
<dbReference type="InterPro" id="IPR036640">
    <property type="entry name" value="ABC1_TM_sf"/>
</dbReference>
<dbReference type="InterPro" id="IPR027417">
    <property type="entry name" value="P-loop_NTPase"/>
</dbReference>
<dbReference type="PROSITE" id="PS50893">
    <property type="entry name" value="ABC_TRANSPORTER_2"/>
    <property type="match status" value="2"/>
</dbReference>
<dbReference type="FunFam" id="3.40.50.300:FF:000997">
    <property type="entry name" value="Multidrug resistance-associated protein 1"/>
    <property type="match status" value="1"/>
</dbReference>
<dbReference type="CDD" id="cd18579">
    <property type="entry name" value="ABC_6TM_ABCC_D1"/>
    <property type="match status" value="1"/>
</dbReference>
<dbReference type="Pfam" id="PF00664">
    <property type="entry name" value="ABC_membrane"/>
    <property type="match status" value="2"/>
</dbReference>
<keyword evidence="3 10" id="KW-0812">Transmembrane</keyword>
<dbReference type="InterPro" id="IPR050173">
    <property type="entry name" value="ABC_transporter_C-like"/>
</dbReference>
<keyword evidence="8 10" id="KW-0472">Membrane</keyword>
<dbReference type="Pfam" id="PF00005">
    <property type="entry name" value="ABC_tran"/>
    <property type="match status" value="2"/>
</dbReference>
<dbReference type="GO" id="GO:0005524">
    <property type="term" value="F:ATP binding"/>
    <property type="evidence" value="ECO:0007669"/>
    <property type="project" value="UniProtKB-KW"/>
</dbReference>
<keyword evidence="4" id="KW-0677">Repeat</keyword>
<dbReference type="InterPro" id="IPR003593">
    <property type="entry name" value="AAA+_ATPase"/>
</dbReference>
<evidence type="ECO:0000256" key="5">
    <source>
        <dbReference type="ARBA" id="ARBA00022741"/>
    </source>
</evidence>
<evidence type="ECO:0000256" key="9">
    <source>
        <dbReference type="SAM" id="MobiDB-lite"/>
    </source>
</evidence>
<feature type="transmembrane region" description="Helical" evidence="10">
    <location>
        <begin position="56"/>
        <end position="78"/>
    </location>
</feature>